<evidence type="ECO:0000256" key="3">
    <source>
        <dbReference type="ARBA" id="ARBA00022837"/>
    </source>
</evidence>
<dbReference type="EMBL" id="NDXW01000001">
    <property type="protein sequence ID" value="RDH42711.1"/>
    <property type="molecule type" value="Genomic_DNA"/>
</dbReference>
<dbReference type="InterPro" id="IPR001343">
    <property type="entry name" value="Hemolysn_Ca-bd"/>
</dbReference>
<dbReference type="Proteomes" id="UP000257039">
    <property type="component" value="Unassembled WGS sequence"/>
</dbReference>
<sequence length="2163" mass="239824">MTWSAKSINPDHFVVPADLKINAEITSIQQLASDKYTTTWILDEYGKIHLVNYHDGQRKHPADLTFLHTILQESSYSFSQIIAKDSGSIYALDTNNHIHHFQLDDQSLTWQVAQSTTGNNSPSNLQQAIQRTDLTYTDLLTFKSNPAETFASVNALWQRLKSGETSVSIPGTGNSVDISNNVLTGPAPFPNNASKSLTAPLINYFKAHLINIDPSKPWSSHSFPRPIKTLSYFLQHKLTGRKGLSNLYQATKTLYASLTNKSHTAASRVNINTLLNQLSSDDRPNNHRLNDTQVTDAKEFLSSLYSHSEQQLTRLEKKLGILTEAGTLNPNYKPNKTAHITAALNPSSTTENLTHIWNNYWSTFTDQDTENSITNVKRIAQLLVSKETFLKTPSSKNNFLNRDQYDNVSLVNADISLDLNTHQQVIALLRDVQLRKITAVEFSSRLESIKNNYTNSPIKKVADLGFSNFDRLEAAYDSFKYFSKVLNKSHHAVNVAAGTSLETTDSKSTIEKLHKIVKDLSPGESVSLERNYGFGLGTRLVVKGVPDHLDPIPVVASGMDRSYQLIISRSDKGYNVIVGRDGTIPLFLGYSRGMSHELNGDTGDSASTEGSDWQTKLRLPGVYSKFLFRAKFNNETNLELSEEEFDQFYKLLTKKDANPLELMTYAQKLEFKRGRKLAFDADVGAGSDLNVNNKSLLPINSISQMLRFRGRARIMVNVLSGTKEWSSTTASTGENSHSHSNNSLNVFNKAMAEIGVGTVIRGGPEADPVGGGGMSKTDIALEAGIDNKSGKKYDWSFVKADSVELEKWSETATKLLTQRQSQLNSSLHNHLILLESVHSSDEVSILIPKLQKGVDQLLATDNIAPQLRSQLNELNLLIQQQTLADKGYSQLRKVSYSKTYSNLNRIDQPSFWRQLFPNSESHVHGLQQLIKDDAEFRVIVAALQASEGTELKIKLSLTDDARVKLQDVLLNNESQMSENFGDELTKIISQESNYRIQSMEVAAATQNQTSFDVFVGAKYKSTASFGVKRQLAKVEFNYQDGILTGYQLSGDLNELSTTNLTRAINNINKKRHIADPKLLSDLTESLQQTKADPDTPSHSKLMKSARTIGKFNMGLQLAQLPGAIYQIQDAINRGDVKNAVKGGLATGFDTLDLSLDLIANSRHMQHLSQRLASSAGKAGAFTSFVGAGLSAWSAVDSFNEASRTTGQARVDAIVNGSLAIASSLVAIATGLASLVTAAAGPIGAAIGLAIGIAQGIYNAVRVTQQLREAGISEGDLWRAGAATFFGFPVPEDIQNKAVRNQVFKAYQDQMSKQFEQLSRSGIDKLVYSEGHVETSYGKYIAQADRHDYHNLSSAEYQEYLRHVPNNNEGLVFGHKPKAALVMEKANLSSTGTTLFMLGKGYDAANGDLNRKNIFQINGWGRKHLTGGNQSDLFEFNGWRHGESNADNGKSTFNGGKGEDTISFRSYFSHRPSRYSHGITIDLATGTGDTPTTHNFQISQIEHVLGSEKNDQIKGNDLNNALTCFEGDDILEGLAGDDTLAGGKGNNQLKGGQGHDSYLIQADDIEGTESSNLINNYDNHYQKNWQELYDDYYASGMRLRERGISYLDDDSLNTLATQSRWHADHHIKKPNTSLPVNPAEDFIITNIYNLELIQQDKNLVIQTQQSSLHWQQLWQQLQRVKNQNNEQASYFTAWQKLLTQRLPSANISQALLTAIDQTIEQPAAIAGRDPHLATIKAQLGDTSQYQAIATVENYYEGRAWQHLSLMDLQGNRYYFSALEENKPLTVNQVQLSDHQELTGYNINLRTGLVEQQLTSGKQVSSLLSSQINLVQGSKGNDEIRGNEQDNWLVGGAGFDRIFGGAGDDILNAGENGGRLIGGNGRDLYQVNGNQQQVFINNKADDGLSDILELTSGSHSLTTSFTNKHLKLHYQNTQIILREWRLNSENQHLAVKITDSEQASFGNHYYQINNEGTLRLNYLQLNTANVNYSVNLSTQQLSWNNNHQTFSSSMGMLADQVFITLGDGNDHIVVDQQLTYLTLGNGQDTVEMSEKSSVVVIDNSATDKQQDAIKWQSLQQEQLEGYLVNDDLVLLNQSKQQMLIVKDWADKEDNQHITITTGNGDQLGTRQLEQLVQSMSHMSEESSAYDTLTSIYNRLNTDNILTANR</sequence>
<dbReference type="PANTHER" id="PTHR38340">
    <property type="entry name" value="S-LAYER PROTEIN"/>
    <property type="match status" value="1"/>
</dbReference>
<evidence type="ECO:0000313" key="4">
    <source>
        <dbReference type="EMBL" id="RDH42711.1"/>
    </source>
</evidence>
<dbReference type="Pfam" id="PF11725">
    <property type="entry name" value="AvrE_T3Es"/>
    <property type="match status" value="1"/>
</dbReference>
<dbReference type="Pfam" id="PF00353">
    <property type="entry name" value="HemolysinCabind"/>
    <property type="match status" value="2"/>
</dbReference>
<keyword evidence="2" id="KW-0964">Secreted</keyword>
<comment type="subcellular location">
    <subcellularLocation>
        <location evidence="1">Secreted</location>
    </subcellularLocation>
</comment>
<dbReference type="PANTHER" id="PTHR38340:SF1">
    <property type="entry name" value="S-LAYER PROTEIN"/>
    <property type="match status" value="1"/>
</dbReference>
<comment type="caution">
    <text evidence="4">The sequence shown here is derived from an EMBL/GenBank/DDBJ whole genome shotgun (WGS) entry which is preliminary data.</text>
</comment>
<evidence type="ECO:0000256" key="1">
    <source>
        <dbReference type="ARBA" id="ARBA00004613"/>
    </source>
</evidence>
<evidence type="ECO:0000256" key="2">
    <source>
        <dbReference type="ARBA" id="ARBA00022525"/>
    </source>
</evidence>
<keyword evidence="3" id="KW-0106">Calcium</keyword>
<keyword evidence="5" id="KW-1185">Reference proteome</keyword>
<gene>
    <name evidence="4" type="ORF">B9G39_04190</name>
</gene>
<dbReference type="GO" id="GO:0005576">
    <property type="term" value="C:extracellular region"/>
    <property type="evidence" value="ECO:0007669"/>
    <property type="project" value="UniProtKB-SubCell"/>
</dbReference>
<proteinExistence type="predicted"/>
<dbReference type="GO" id="GO:0005509">
    <property type="term" value="F:calcium ion binding"/>
    <property type="evidence" value="ECO:0007669"/>
    <property type="project" value="InterPro"/>
</dbReference>
<dbReference type="InterPro" id="IPR021085">
    <property type="entry name" value="AvrE_T3Es"/>
</dbReference>
<reference evidence="4 5" key="1">
    <citation type="submission" date="2017-04" db="EMBL/GenBank/DDBJ databases">
        <title>Draft genome sequence of Zooshikella ganghwensis VG4 isolated from Red Sea sediments.</title>
        <authorList>
            <person name="Rehman Z."/>
            <person name="Alam I."/>
            <person name="Kamau A."/>
            <person name="Bajic V."/>
            <person name="Leiknes T."/>
        </authorList>
    </citation>
    <scope>NUCLEOTIDE SEQUENCE [LARGE SCALE GENOMIC DNA]</scope>
    <source>
        <strain evidence="4 5">VG4</strain>
    </source>
</reference>
<evidence type="ECO:0000313" key="5">
    <source>
        <dbReference type="Proteomes" id="UP000257039"/>
    </source>
</evidence>
<dbReference type="InterPro" id="IPR011049">
    <property type="entry name" value="Serralysin-like_metalloprot_C"/>
</dbReference>
<accession>A0A4V1IN71</accession>
<dbReference type="SUPFAM" id="SSF51120">
    <property type="entry name" value="beta-Roll"/>
    <property type="match status" value="2"/>
</dbReference>
<dbReference type="PRINTS" id="PR00313">
    <property type="entry name" value="CABNDNGRPT"/>
</dbReference>
<name>A0A4V1IN71_9GAMM</name>
<dbReference type="Gene3D" id="2.150.10.10">
    <property type="entry name" value="Serralysin-like metalloprotease, C-terminal"/>
    <property type="match status" value="2"/>
</dbReference>
<protein>
    <submittedName>
        <fullName evidence="4">AvrE-family type 3 secretion system effector</fullName>
    </submittedName>
</protein>
<organism evidence="4 5">
    <name type="scientific">Zooshikella ganghwensis</name>
    <dbReference type="NCBI Taxonomy" id="202772"/>
    <lineage>
        <taxon>Bacteria</taxon>
        <taxon>Pseudomonadati</taxon>
        <taxon>Pseudomonadota</taxon>
        <taxon>Gammaproteobacteria</taxon>
        <taxon>Oceanospirillales</taxon>
        <taxon>Zooshikellaceae</taxon>
        <taxon>Zooshikella</taxon>
    </lineage>
</organism>
<dbReference type="RefSeq" id="WP_094786172.1">
    <property type="nucleotide sequence ID" value="NZ_NDXW01000001.1"/>
</dbReference>
<dbReference type="InterPro" id="IPR050557">
    <property type="entry name" value="RTX_toxin/Mannuronan_C5-epim"/>
</dbReference>